<gene>
    <name evidence="3" type="ORF">AAG747_03950</name>
</gene>
<dbReference type="Gene3D" id="3.40.50.12370">
    <property type="match status" value="1"/>
</dbReference>
<evidence type="ECO:0000256" key="1">
    <source>
        <dbReference type="ARBA" id="ARBA00008791"/>
    </source>
</evidence>
<proteinExistence type="inferred from homology"/>
<keyword evidence="4" id="KW-1185">Reference proteome</keyword>
<evidence type="ECO:0000259" key="2">
    <source>
        <dbReference type="Pfam" id="PF00582"/>
    </source>
</evidence>
<dbReference type="Proteomes" id="UP001403385">
    <property type="component" value="Unassembled WGS sequence"/>
</dbReference>
<dbReference type="AlphaFoldDB" id="A0AAW9S292"/>
<evidence type="ECO:0000313" key="3">
    <source>
        <dbReference type="EMBL" id="MEN7547044.1"/>
    </source>
</evidence>
<reference evidence="3 4" key="1">
    <citation type="submission" date="2024-04" db="EMBL/GenBank/DDBJ databases">
        <title>Novel genus in family Flammeovirgaceae.</title>
        <authorList>
            <person name="Nguyen T.H."/>
            <person name="Vuong T.Q."/>
            <person name="Le H."/>
            <person name="Kim S.-G."/>
        </authorList>
    </citation>
    <scope>NUCLEOTIDE SEQUENCE [LARGE SCALE GENOMIC DNA]</scope>
    <source>
        <strain evidence="3 4">JCM 23209</strain>
    </source>
</reference>
<dbReference type="RefSeq" id="WP_346819831.1">
    <property type="nucleotide sequence ID" value="NZ_JBDKWZ010000002.1"/>
</dbReference>
<dbReference type="CDD" id="cd00293">
    <property type="entry name" value="USP-like"/>
    <property type="match status" value="2"/>
</dbReference>
<comment type="caution">
    <text evidence="3">The sequence shown here is derived from an EMBL/GenBank/DDBJ whole genome shotgun (WGS) entry which is preliminary data.</text>
</comment>
<dbReference type="PANTHER" id="PTHR46268:SF6">
    <property type="entry name" value="UNIVERSAL STRESS PROTEIN UP12"/>
    <property type="match status" value="1"/>
</dbReference>
<dbReference type="SUPFAM" id="SSF52402">
    <property type="entry name" value="Adenine nucleotide alpha hydrolases-like"/>
    <property type="match status" value="2"/>
</dbReference>
<evidence type="ECO:0000313" key="4">
    <source>
        <dbReference type="Proteomes" id="UP001403385"/>
    </source>
</evidence>
<accession>A0AAW9S292</accession>
<dbReference type="PANTHER" id="PTHR46268">
    <property type="entry name" value="STRESS RESPONSE PROTEIN NHAX"/>
    <property type="match status" value="1"/>
</dbReference>
<protein>
    <submittedName>
        <fullName evidence="3">Universal stress protein</fullName>
    </submittedName>
</protein>
<organism evidence="3 4">
    <name type="scientific">Rapidithrix thailandica</name>
    <dbReference type="NCBI Taxonomy" id="413964"/>
    <lineage>
        <taxon>Bacteria</taxon>
        <taxon>Pseudomonadati</taxon>
        <taxon>Bacteroidota</taxon>
        <taxon>Cytophagia</taxon>
        <taxon>Cytophagales</taxon>
        <taxon>Flammeovirgaceae</taxon>
        <taxon>Rapidithrix</taxon>
    </lineage>
</organism>
<feature type="domain" description="UspA" evidence="2">
    <location>
        <begin position="157"/>
        <end position="278"/>
    </location>
</feature>
<dbReference type="PRINTS" id="PR01438">
    <property type="entry name" value="UNVRSLSTRESS"/>
</dbReference>
<sequence length="286" mass="33539">MLNKILIPTDFSPKSLCALEMACTIAMRSKAKIELLYIVEIALSLKQDHRGRYISTVPAAQAFVDQVYQTAFARLIQQRELVSQYPVDIELKVEMHNDPSKLVSFLVQHDYDLLILGGKTIRKYDELFESTQRELLTEFSKFPIMAINQEMQHYRLKKLLLTTNFQQDLSKVIKWIKDFRHLLEAQLYILYVNTPTHFLSSREIQIKSKEFVRKYGLEKAELVLYNDRRERFGILNYADDIDADLIITFTNNTQRIHRILKGNLTEDLVNHSLRPVLTFNLKRLAD</sequence>
<dbReference type="EMBL" id="JBDKWZ010000002">
    <property type="protein sequence ID" value="MEN7547044.1"/>
    <property type="molecule type" value="Genomic_DNA"/>
</dbReference>
<dbReference type="InterPro" id="IPR006015">
    <property type="entry name" value="Universal_stress_UspA"/>
</dbReference>
<dbReference type="InterPro" id="IPR006016">
    <property type="entry name" value="UspA"/>
</dbReference>
<dbReference type="Pfam" id="PF00582">
    <property type="entry name" value="Usp"/>
    <property type="match status" value="2"/>
</dbReference>
<comment type="similarity">
    <text evidence="1">Belongs to the universal stress protein A family.</text>
</comment>
<name>A0AAW9S292_9BACT</name>
<feature type="domain" description="UspA" evidence="2">
    <location>
        <begin position="1"/>
        <end position="136"/>
    </location>
</feature>